<proteinExistence type="predicted"/>
<dbReference type="Gene3D" id="2.50.20.10">
    <property type="entry name" value="Lipoprotein localisation LolA/LolB/LppX"/>
    <property type="match status" value="1"/>
</dbReference>
<dbReference type="InterPro" id="IPR029046">
    <property type="entry name" value="LolA/LolB/LppX"/>
</dbReference>
<dbReference type="SUPFAM" id="SSF89392">
    <property type="entry name" value="Prokaryotic lipoproteins and lipoprotein localization factors"/>
    <property type="match status" value="1"/>
</dbReference>
<dbReference type="Pfam" id="PF03548">
    <property type="entry name" value="LolA"/>
    <property type="match status" value="1"/>
</dbReference>
<dbReference type="PANTHER" id="PTHR35869:SF1">
    <property type="entry name" value="OUTER-MEMBRANE LIPOPROTEIN CARRIER PROTEIN"/>
    <property type="match status" value="1"/>
</dbReference>
<dbReference type="Proteomes" id="UP000241206">
    <property type="component" value="Unassembled WGS sequence"/>
</dbReference>
<feature type="chain" id="PRO_5015529938" evidence="2">
    <location>
        <begin position="25"/>
        <end position="221"/>
    </location>
</feature>
<comment type="caution">
    <text evidence="3">The sequence shown here is derived from an EMBL/GenBank/DDBJ whole genome shotgun (WGS) entry which is preliminary data.</text>
</comment>
<dbReference type="EMBL" id="PHHF01000040">
    <property type="protein sequence ID" value="PTD22938.1"/>
    <property type="molecule type" value="Genomic_DNA"/>
</dbReference>
<keyword evidence="4" id="KW-1185">Reference proteome</keyword>
<evidence type="ECO:0000313" key="4">
    <source>
        <dbReference type="Proteomes" id="UP000241206"/>
    </source>
</evidence>
<name>A0A2T4I1Q8_9SPHN</name>
<protein>
    <submittedName>
        <fullName evidence="3">Cell envelope biogenesis protein LolA</fullName>
    </submittedName>
</protein>
<dbReference type="CDD" id="cd16325">
    <property type="entry name" value="LolA"/>
    <property type="match status" value="1"/>
</dbReference>
<evidence type="ECO:0000256" key="1">
    <source>
        <dbReference type="ARBA" id="ARBA00022729"/>
    </source>
</evidence>
<gene>
    <name evidence="3" type="ORF">CV103_08915</name>
</gene>
<keyword evidence="1 2" id="KW-0732">Signal</keyword>
<evidence type="ECO:0000256" key="2">
    <source>
        <dbReference type="SAM" id="SignalP"/>
    </source>
</evidence>
<organism evidence="3 4">
    <name type="scientific">Edaphosphingomonas fennica</name>
    <dbReference type="NCBI Taxonomy" id="114404"/>
    <lineage>
        <taxon>Bacteria</taxon>
        <taxon>Pseudomonadati</taxon>
        <taxon>Pseudomonadota</taxon>
        <taxon>Alphaproteobacteria</taxon>
        <taxon>Sphingomonadales</taxon>
        <taxon>Rhizorhabdaceae</taxon>
        <taxon>Edaphosphingomonas</taxon>
    </lineage>
</organism>
<reference evidence="3 4" key="1">
    <citation type="submission" date="2017-11" db="EMBL/GenBank/DDBJ databases">
        <title>Sphingomonas oleivorans sp. nov., isolated from oil-contaminated soil.</title>
        <authorList>
            <person name="Wang L."/>
            <person name="Chen L."/>
        </authorList>
    </citation>
    <scope>NUCLEOTIDE SEQUENCE [LARGE SCALE GENOMIC DNA]</scope>
    <source>
        <strain evidence="3 4">K101</strain>
    </source>
</reference>
<evidence type="ECO:0000313" key="3">
    <source>
        <dbReference type="EMBL" id="PTD22938.1"/>
    </source>
</evidence>
<dbReference type="InterPro" id="IPR004564">
    <property type="entry name" value="OM_lipoprot_carrier_LolA-like"/>
</dbReference>
<feature type="signal peptide" evidence="2">
    <location>
        <begin position="1"/>
        <end position="24"/>
    </location>
</feature>
<dbReference type="RefSeq" id="WP_107394693.1">
    <property type="nucleotide sequence ID" value="NZ_PHHF01000040.1"/>
</dbReference>
<dbReference type="PANTHER" id="PTHR35869">
    <property type="entry name" value="OUTER-MEMBRANE LIPOPROTEIN CARRIER PROTEIN"/>
    <property type="match status" value="1"/>
</dbReference>
<sequence>MTYPEKRMIRPFLLALAAPPLAAAAVIGAGPVAAPAAAEAADPLAQVSAHLRAVNTMTAAFAQTDRNGKTLTGTLTLKRPGRIRFEYQKGVPLLVVGDGKALTMIDYQVKQVSRWPIGDSPLSVLLDPSRDLSRFAKVVPSGDPKLLLVQARDPKRPEFGTITIAFSRAPSAPAGLMLRGWTIVDAQNNRSTIELDSQAFNMPVADGAFRWTDPRPRGPRG</sequence>
<dbReference type="AlphaFoldDB" id="A0A2T4I1Q8"/>
<accession>A0A2T4I1Q8</accession>